<dbReference type="AlphaFoldDB" id="A0A381U3R9"/>
<dbReference type="Pfam" id="PF19289">
    <property type="entry name" value="PmbA_TldD_3rd"/>
    <property type="match status" value="1"/>
</dbReference>
<organism evidence="4">
    <name type="scientific">marine metagenome</name>
    <dbReference type="NCBI Taxonomy" id="408172"/>
    <lineage>
        <taxon>unclassified sequences</taxon>
        <taxon>metagenomes</taxon>
        <taxon>ecological metagenomes</taxon>
    </lineage>
</organism>
<protein>
    <recommendedName>
        <fullName evidence="5">Peptidase U62 modulator of DNA gyrase</fullName>
    </recommendedName>
</protein>
<dbReference type="InterPro" id="IPR035068">
    <property type="entry name" value="TldD/PmbA_N"/>
</dbReference>
<dbReference type="InterPro" id="IPR045569">
    <property type="entry name" value="Metalloprtase-TldD/E_C"/>
</dbReference>
<evidence type="ECO:0000313" key="4">
    <source>
        <dbReference type="EMBL" id="SVA21957.1"/>
    </source>
</evidence>
<evidence type="ECO:0000256" key="1">
    <source>
        <dbReference type="SAM" id="MobiDB-lite"/>
    </source>
</evidence>
<dbReference type="EMBL" id="UINC01005538">
    <property type="protein sequence ID" value="SVA21957.1"/>
    <property type="molecule type" value="Genomic_DNA"/>
</dbReference>
<dbReference type="Pfam" id="PF01523">
    <property type="entry name" value="PmbA_TldD_1st"/>
    <property type="match status" value="1"/>
</dbReference>
<dbReference type="InterPro" id="IPR047657">
    <property type="entry name" value="PmbA"/>
</dbReference>
<proteinExistence type="predicted"/>
<sequence length="428" mass="47089">MNQSDIANYCIEQLKQAGAHKSQCAVTFSEKKELNVETGEMSLFRTTFDTNVGMSVIVDQKSGSVAINKTDKESINEAVRKVMDMAQSSQPDDANDISPSQPKQSFSKGDEKPDMEKMYLRLDEFMGYVKKTHPTINMEAAIVDFSHSTSVFQNSNGVEFTTKEGMYGFSNMFTAKEGKDTSSFNGMGISALNLNTPFIESGSAKRLLKQSTEQVRTKPVSEKFTGEIVVTPDCLSDFLGFITGDISDGKIISKTSIYKEKLNKQITDPRFTLHARPVSDEITDGYFITDDGYVAENNTIIDNGVLKTHLLSLYGANKTGGKRAVNGGGAFVVDAGEKPKDEIIRNIKKGILLERFSGGRPSADGEFSGVAKNSYYIENGELKYPISETMISGNIQEMFSNIGEISSDRIDFGYCIFPWISFKGVTVS</sequence>
<gene>
    <name evidence="4" type="ORF">METZ01_LOCUS74811</name>
</gene>
<accession>A0A381U3R9</accession>
<evidence type="ECO:0008006" key="5">
    <source>
        <dbReference type="Google" id="ProtNLM"/>
    </source>
</evidence>
<evidence type="ECO:0000259" key="2">
    <source>
        <dbReference type="Pfam" id="PF01523"/>
    </source>
</evidence>
<feature type="domain" description="Metalloprotease TldD/E C-terminal" evidence="3">
    <location>
        <begin position="227"/>
        <end position="428"/>
    </location>
</feature>
<dbReference type="GO" id="GO:0006508">
    <property type="term" value="P:proteolysis"/>
    <property type="evidence" value="ECO:0007669"/>
    <property type="project" value="InterPro"/>
</dbReference>
<dbReference type="Gene3D" id="3.30.2290.10">
    <property type="entry name" value="PmbA/TldD superfamily"/>
    <property type="match status" value="1"/>
</dbReference>
<dbReference type="GO" id="GO:0005829">
    <property type="term" value="C:cytosol"/>
    <property type="evidence" value="ECO:0007669"/>
    <property type="project" value="TreeGrafter"/>
</dbReference>
<dbReference type="PANTHER" id="PTHR43421">
    <property type="entry name" value="METALLOPROTEASE PMBA"/>
    <property type="match status" value="1"/>
</dbReference>
<reference evidence="4" key="1">
    <citation type="submission" date="2018-05" db="EMBL/GenBank/DDBJ databases">
        <authorList>
            <person name="Lanie J.A."/>
            <person name="Ng W.-L."/>
            <person name="Kazmierczak K.M."/>
            <person name="Andrzejewski T.M."/>
            <person name="Davidsen T.M."/>
            <person name="Wayne K.J."/>
            <person name="Tettelin H."/>
            <person name="Glass J.I."/>
            <person name="Rusch D."/>
            <person name="Podicherti R."/>
            <person name="Tsui H.-C.T."/>
            <person name="Winkler M.E."/>
        </authorList>
    </citation>
    <scope>NUCLEOTIDE SEQUENCE</scope>
</reference>
<dbReference type="InterPro" id="IPR002510">
    <property type="entry name" value="Metalloprtase-TldD/E_N"/>
</dbReference>
<name>A0A381U3R9_9ZZZZ</name>
<dbReference type="PANTHER" id="PTHR43421:SF1">
    <property type="entry name" value="METALLOPROTEASE PMBA"/>
    <property type="match status" value="1"/>
</dbReference>
<dbReference type="InterPro" id="IPR036059">
    <property type="entry name" value="TldD/PmbA_sf"/>
</dbReference>
<feature type="region of interest" description="Disordered" evidence="1">
    <location>
        <begin position="85"/>
        <end position="113"/>
    </location>
</feature>
<feature type="domain" description="Metalloprotease TldD/E N-terminal" evidence="2">
    <location>
        <begin position="30"/>
        <end position="86"/>
    </location>
</feature>
<evidence type="ECO:0000259" key="3">
    <source>
        <dbReference type="Pfam" id="PF19289"/>
    </source>
</evidence>
<dbReference type="GO" id="GO:0008237">
    <property type="term" value="F:metallopeptidase activity"/>
    <property type="evidence" value="ECO:0007669"/>
    <property type="project" value="InterPro"/>
</dbReference>
<dbReference type="SUPFAM" id="SSF111283">
    <property type="entry name" value="Putative modulator of DNA gyrase, PmbA/TldD"/>
    <property type="match status" value="1"/>
</dbReference>
<feature type="compositionally biased region" description="Polar residues" evidence="1">
    <location>
        <begin position="86"/>
        <end position="107"/>
    </location>
</feature>